<keyword evidence="8" id="KW-0408">Iron</keyword>
<keyword evidence="6" id="KW-0479">Metal-binding</keyword>
<dbReference type="InterPro" id="IPR001155">
    <property type="entry name" value="OxRdtase_FMN_N"/>
</dbReference>
<protein>
    <submittedName>
        <fullName evidence="12">FAD-dependent oxidoreductase</fullName>
    </submittedName>
</protein>
<accession>A0A9D2AE53</accession>
<gene>
    <name evidence="12" type="ORF">H9865_09125</name>
</gene>
<dbReference type="SUPFAM" id="SSF51971">
    <property type="entry name" value="Nucleotide-binding domain"/>
    <property type="match status" value="1"/>
</dbReference>
<dbReference type="PANTHER" id="PTHR42917:SF2">
    <property type="entry name" value="2,4-DIENOYL-COA REDUCTASE [(2E)-ENOYL-COA-PRODUCING]"/>
    <property type="match status" value="1"/>
</dbReference>
<organism evidence="12 13">
    <name type="scientific">Candidatus Allofournierella pullicola</name>
    <dbReference type="NCBI Taxonomy" id="2838596"/>
    <lineage>
        <taxon>Bacteria</taxon>
        <taxon>Bacillati</taxon>
        <taxon>Bacillota</taxon>
        <taxon>Clostridia</taxon>
        <taxon>Eubacteriales</taxon>
        <taxon>Oscillospiraceae</taxon>
        <taxon>Allofournierella</taxon>
    </lineage>
</organism>
<evidence type="ECO:0000256" key="9">
    <source>
        <dbReference type="ARBA" id="ARBA00023014"/>
    </source>
</evidence>
<evidence type="ECO:0000256" key="8">
    <source>
        <dbReference type="ARBA" id="ARBA00023004"/>
    </source>
</evidence>
<dbReference type="Pfam" id="PF07992">
    <property type="entry name" value="Pyr_redox_2"/>
    <property type="match status" value="1"/>
</dbReference>
<evidence type="ECO:0000259" key="11">
    <source>
        <dbReference type="Pfam" id="PF07992"/>
    </source>
</evidence>
<reference evidence="12" key="1">
    <citation type="journal article" date="2021" name="PeerJ">
        <title>Extensive microbial diversity within the chicken gut microbiome revealed by metagenomics and culture.</title>
        <authorList>
            <person name="Gilroy R."/>
            <person name="Ravi A."/>
            <person name="Getino M."/>
            <person name="Pursley I."/>
            <person name="Horton D.L."/>
            <person name="Alikhan N.F."/>
            <person name="Baker D."/>
            <person name="Gharbi K."/>
            <person name="Hall N."/>
            <person name="Watson M."/>
            <person name="Adriaenssens E.M."/>
            <person name="Foster-Nyarko E."/>
            <person name="Jarju S."/>
            <person name="Secka A."/>
            <person name="Antonio M."/>
            <person name="Oren A."/>
            <person name="Chaudhuri R.R."/>
            <person name="La Ragione R."/>
            <person name="Hildebrand F."/>
            <person name="Pallen M.J."/>
        </authorList>
    </citation>
    <scope>NUCLEOTIDE SEQUENCE</scope>
    <source>
        <strain evidence="12">2239</strain>
    </source>
</reference>
<dbReference type="Gene3D" id="3.40.50.720">
    <property type="entry name" value="NAD(P)-binding Rossmann-like Domain"/>
    <property type="match status" value="1"/>
</dbReference>
<comment type="similarity">
    <text evidence="3">In the N-terminal section; belongs to the NADH:flavin oxidoreductase/NADH oxidase family.</text>
</comment>
<evidence type="ECO:0000256" key="6">
    <source>
        <dbReference type="ARBA" id="ARBA00022723"/>
    </source>
</evidence>
<dbReference type="GO" id="GO:0046872">
    <property type="term" value="F:metal ion binding"/>
    <property type="evidence" value="ECO:0007669"/>
    <property type="project" value="UniProtKB-KW"/>
</dbReference>
<dbReference type="PANTHER" id="PTHR42917">
    <property type="entry name" value="2,4-DIENOYL-COA REDUCTASE"/>
    <property type="match status" value="1"/>
</dbReference>
<evidence type="ECO:0000256" key="2">
    <source>
        <dbReference type="ARBA" id="ARBA00001966"/>
    </source>
</evidence>
<dbReference type="InterPro" id="IPR023753">
    <property type="entry name" value="FAD/NAD-binding_dom"/>
</dbReference>
<proteinExistence type="inferred from homology"/>
<sequence>MPHYEHLFTPIQIGNMTVPNRICHVPTDVSSSNADGSVSERDIHHHSQIAKGGAGLIIVGATSPDGQTGRPTVTGLVADSDSCIPGLARLAEGMHKYGAKCVVQLQHPGRQCAIPRYNTMSATDMVVKLPWSAGHEIVYENAEEKGKPVRAMTTEEVVDMVDKFSEAAWRVKQAGFDGVELHAAHGYLISQFMSPYLNKRIDRWGGSFENRMRFPLAIISSIQKKCGRDFPILVRYSADEWVEGGRELEESVRMAVEFERAGVAALDLSQCIQESPGAGFDPMYYPEGWTVYASQAVKKAVSIPVINSHTFRNPDYCDQLVANGDTDMIGLARQLLCDPYWPMKAYMGKPEQIRRCISCLTGCWQESMMAKKEIGCAINPACGHMEFDDLKPAAAPLKVGIVGGGPAGMEAARIATVRGHKVTLFEKTGELGGAILGCCMAPGKEKMKWYADWIRDQIKDLNVDVRLHTCPTVEQLKEFDVVLNATGAVSYVPECIGAERVVPFEEAIACPKVNCPFHPGDRKMRKTGEKVLVWGDHYAAADTAAALAGMGKDVTIVTDKKEFGASVEVIHMYVLRKRFAQTDAEALHSEPFKHPVKVYENSTVYSVEEGKVVLMDKNFRRTELAIDDVITCNTRSNTALFDELRAAGVPVVNAGDSKSPRNLHAAVMEGATFGLKLEESVLMNPNHSVVDDLPADVRGQLLR</sequence>
<dbReference type="InterPro" id="IPR013785">
    <property type="entry name" value="Aldolase_TIM"/>
</dbReference>
<dbReference type="GO" id="GO:0010181">
    <property type="term" value="F:FMN binding"/>
    <property type="evidence" value="ECO:0007669"/>
    <property type="project" value="InterPro"/>
</dbReference>
<dbReference type="GO" id="GO:0051536">
    <property type="term" value="F:iron-sulfur cluster binding"/>
    <property type="evidence" value="ECO:0007669"/>
    <property type="project" value="UniProtKB-KW"/>
</dbReference>
<evidence type="ECO:0000259" key="10">
    <source>
        <dbReference type="Pfam" id="PF00724"/>
    </source>
</evidence>
<dbReference type="GO" id="GO:0016491">
    <property type="term" value="F:oxidoreductase activity"/>
    <property type="evidence" value="ECO:0007669"/>
    <property type="project" value="UniProtKB-KW"/>
</dbReference>
<evidence type="ECO:0000313" key="12">
    <source>
        <dbReference type="EMBL" id="HIX06236.1"/>
    </source>
</evidence>
<keyword evidence="7" id="KW-0560">Oxidoreductase</keyword>
<dbReference type="PRINTS" id="PR00419">
    <property type="entry name" value="ADXRDTASE"/>
</dbReference>
<evidence type="ECO:0000313" key="13">
    <source>
        <dbReference type="Proteomes" id="UP000824193"/>
    </source>
</evidence>
<evidence type="ECO:0000256" key="4">
    <source>
        <dbReference type="ARBA" id="ARBA00022630"/>
    </source>
</evidence>
<dbReference type="Proteomes" id="UP000824193">
    <property type="component" value="Unassembled WGS sequence"/>
</dbReference>
<keyword evidence="9" id="KW-0411">Iron-sulfur</keyword>
<dbReference type="AlphaFoldDB" id="A0A9D2AE53"/>
<dbReference type="Pfam" id="PF00724">
    <property type="entry name" value="Oxidored_FMN"/>
    <property type="match status" value="1"/>
</dbReference>
<keyword evidence="4" id="KW-0285">Flavoprotein</keyword>
<evidence type="ECO:0000256" key="3">
    <source>
        <dbReference type="ARBA" id="ARBA00011048"/>
    </source>
</evidence>
<dbReference type="InterPro" id="IPR051793">
    <property type="entry name" value="NADH:flavin_oxidoreductase"/>
</dbReference>
<name>A0A9D2AE53_9FIRM</name>
<dbReference type="CDD" id="cd02803">
    <property type="entry name" value="OYE_like_FMN_family"/>
    <property type="match status" value="1"/>
</dbReference>
<dbReference type="Gene3D" id="3.20.20.70">
    <property type="entry name" value="Aldolase class I"/>
    <property type="match status" value="1"/>
</dbReference>
<dbReference type="InterPro" id="IPR036188">
    <property type="entry name" value="FAD/NAD-bd_sf"/>
</dbReference>
<evidence type="ECO:0000256" key="5">
    <source>
        <dbReference type="ARBA" id="ARBA00022643"/>
    </source>
</evidence>
<keyword evidence="5" id="KW-0288">FMN</keyword>
<reference evidence="12" key="2">
    <citation type="submission" date="2021-04" db="EMBL/GenBank/DDBJ databases">
        <authorList>
            <person name="Gilroy R."/>
        </authorList>
    </citation>
    <scope>NUCLEOTIDE SEQUENCE</scope>
    <source>
        <strain evidence="12">2239</strain>
    </source>
</reference>
<evidence type="ECO:0000256" key="1">
    <source>
        <dbReference type="ARBA" id="ARBA00001917"/>
    </source>
</evidence>
<comment type="caution">
    <text evidence="12">The sequence shown here is derived from an EMBL/GenBank/DDBJ whole genome shotgun (WGS) entry which is preliminary data.</text>
</comment>
<dbReference type="Gene3D" id="3.50.50.60">
    <property type="entry name" value="FAD/NAD(P)-binding domain"/>
    <property type="match status" value="1"/>
</dbReference>
<feature type="domain" description="FAD/NAD(P)-binding" evidence="11">
    <location>
        <begin position="398"/>
        <end position="651"/>
    </location>
</feature>
<comment type="cofactor">
    <cofactor evidence="2">
        <name>[4Fe-4S] cluster</name>
        <dbReference type="ChEBI" id="CHEBI:49883"/>
    </cofactor>
</comment>
<dbReference type="SUPFAM" id="SSF51905">
    <property type="entry name" value="FAD/NAD(P)-binding domain"/>
    <property type="match status" value="1"/>
</dbReference>
<comment type="cofactor">
    <cofactor evidence="1">
        <name>FMN</name>
        <dbReference type="ChEBI" id="CHEBI:58210"/>
    </cofactor>
</comment>
<evidence type="ECO:0000256" key="7">
    <source>
        <dbReference type="ARBA" id="ARBA00023002"/>
    </source>
</evidence>
<feature type="domain" description="NADH:flavin oxidoreductase/NADH oxidase N-terminal" evidence="10">
    <location>
        <begin position="7"/>
        <end position="351"/>
    </location>
</feature>
<dbReference type="SUPFAM" id="SSF51395">
    <property type="entry name" value="FMN-linked oxidoreductases"/>
    <property type="match status" value="1"/>
</dbReference>
<dbReference type="EMBL" id="DXFW01000029">
    <property type="protein sequence ID" value="HIX06236.1"/>
    <property type="molecule type" value="Genomic_DNA"/>
</dbReference>